<keyword evidence="1" id="KW-0732">Signal</keyword>
<dbReference type="InParanoid" id="A0A7M7JBY6"/>
<name>A0A7M7JBY6_VARDE</name>
<reference evidence="2" key="1">
    <citation type="submission" date="2021-01" db="UniProtKB">
        <authorList>
            <consortium name="EnsemblMetazoa"/>
        </authorList>
    </citation>
    <scope>IDENTIFICATION</scope>
</reference>
<sequence length="181" mass="19734">MGTIEKLMTVALWAFGTCHSQTADTKPVTVDFADHYHHVLHNGRVPLSSVYRLPEKIVALPLAASYHREDLSGGHRPVSTHARVHISPPKIVEPSGVHLAPEGPLHAPHQISLVHHHAVHVVHAALRGEAPIVVHVAPTNHDIDHSRFASYEPRSAAILAHVDSSEPVIVRGSRLTKDQTV</sequence>
<feature type="signal peptide" evidence="1">
    <location>
        <begin position="1"/>
        <end position="20"/>
    </location>
</feature>
<keyword evidence="3" id="KW-1185">Reference proteome</keyword>
<accession>A0A7M7JBY6</accession>
<dbReference type="GeneID" id="111244650"/>
<proteinExistence type="predicted"/>
<dbReference type="RefSeq" id="XP_022647689.1">
    <property type="nucleotide sequence ID" value="XM_022791954.1"/>
</dbReference>
<feature type="chain" id="PRO_5029840679" evidence="1">
    <location>
        <begin position="21"/>
        <end position="181"/>
    </location>
</feature>
<dbReference type="KEGG" id="vde:111244650"/>
<dbReference type="AlphaFoldDB" id="A0A7M7JBY6"/>
<organism evidence="2 3">
    <name type="scientific">Varroa destructor</name>
    <name type="common">Honeybee mite</name>
    <dbReference type="NCBI Taxonomy" id="109461"/>
    <lineage>
        <taxon>Eukaryota</taxon>
        <taxon>Metazoa</taxon>
        <taxon>Ecdysozoa</taxon>
        <taxon>Arthropoda</taxon>
        <taxon>Chelicerata</taxon>
        <taxon>Arachnida</taxon>
        <taxon>Acari</taxon>
        <taxon>Parasitiformes</taxon>
        <taxon>Mesostigmata</taxon>
        <taxon>Gamasina</taxon>
        <taxon>Dermanyssoidea</taxon>
        <taxon>Varroidae</taxon>
        <taxon>Varroa</taxon>
    </lineage>
</organism>
<protein>
    <submittedName>
        <fullName evidence="2">Uncharacterized protein</fullName>
    </submittedName>
</protein>
<evidence type="ECO:0000313" key="3">
    <source>
        <dbReference type="Proteomes" id="UP000594260"/>
    </source>
</evidence>
<evidence type="ECO:0000256" key="1">
    <source>
        <dbReference type="SAM" id="SignalP"/>
    </source>
</evidence>
<dbReference type="Proteomes" id="UP000594260">
    <property type="component" value="Unplaced"/>
</dbReference>
<dbReference type="EnsemblMetazoa" id="XM_022791954">
    <property type="protein sequence ID" value="XP_022647689"/>
    <property type="gene ID" value="LOC111244650"/>
</dbReference>
<evidence type="ECO:0000313" key="2">
    <source>
        <dbReference type="EnsemblMetazoa" id="XP_022647689"/>
    </source>
</evidence>